<evidence type="ECO:0000313" key="5">
    <source>
        <dbReference type="Proteomes" id="UP000827892"/>
    </source>
</evidence>
<feature type="repeat" description="TPR" evidence="1">
    <location>
        <begin position="759"/>
        <end position="792"/>
    </location>
</feature>
<feature type="region of interest" description="Disordered" evidence="2">
    <location>
        <begin position="993"/>
        <end position="1036"/>
    </location>
</feature>
<proteinExistence type="predicted"/>
<dbReference type="FunFam" id="1.25.40.10:FF:002971">
    <property type="entry name" value="OSM-5"/>
    <property type="match status" value="1"/>
</dbReference>
<evidence type="ECO:0008006" key="6">
    <source>
        <dbReference type="Google" id="ProtNLM"/>
    </source>
</evidence>
<feature type="region of interest" description="Disordered" evidence="2">
    <location>
        <begin position="927"/>
        <end position="972"/>
    </location>
</feature>
<feature type="signal peptide" evidence="3">
    <location>
        <begin position="1"/>
        <end position="15"/>
    </location>
</feature>
<dbReference type="InterPro" id="IPR011990">
    <property type="entry name" value="TPR-like_helical_dom_sf"/>
</dbReference>
<evidence type="ECO:0000256" key="2">
    <source>
        <dbReference type="SAM" id="MobiDB-lite"/>
    </source>
</evidence>
<feature type="chain" id="PRO_5041986028" description="Protein CBR-OSM-5" evidence="3">
    <location>
        <begin position="16"/>
        <end position="1036"/>
    </location>
</feature>
<dbReference type="SUPFAM" id="SSF48452">
    <property type="entry name" value="TPR-like"/>
    <property type="match status" value="3"/>
</dbReference>
<dbReference type="Gene3D" id="1.25.40.10">
    <property type="entry name" value="Tetratricopeptide repeat domain"/>
    <property type="match status" value="3"/>
</dbReference>
<feature type="compositionally biased region" description="Acidic residues" evidence="2">
    <location>
        <begin position="1022"/>
        <end position="1036"/>
    </location>
</feature>
<dbReference type="SMART" id="SM00028">
    <property type="entry name" value="TPR"/>
    <property type="match status" value="8"/>
</dbReference>
<dbReference type="Pfam" id="PF13432">
    <property type="entry name" value="TPR_16"/>
    <property type="match status" value="2"/>
</dbReference>
<protein>
    <recommendedName>
        <fullName evidence="6">Protein CBR-OSM-5</fullName>
    </recommendedName>
</protein>
<dbReference type="PANTHER" id="PTHR44117">
    <property type="entry name" value="INTRAFLAGELLAR TRANSPORT PROTEIN 88 HOMOLOG"/>
    <property type="match status" value="1"/>
</dbReference>
<dbReference type="FunFam" id="1.25.40.10:FF:001034">
    <property type="entry name" value="Intraflagellar transport 88 homolog"/>
    <property type="match status" value="1"/>
</dbReference>
<feature type="compositionally biased region" description="Gly residues" evidence="2">
    <location>
        <begin position="957"/>
        <end position="968"/>
    </location>
</feature>
<dbReference type="FunFam" id="1.25.40.10:FF:000283">
    <property type="entry name" value="Intraflagellar transport 88"/>
    <property type="match status" value="1"/>
</dbReference>
<dbReference type="EMBL" id="CP090896">
    <property type="protein sequence ID" value="ULT80545.1"/>
    <property type="molecule type" value="Genomic_DNA"/>
</dbReference>
<feature type="repeat" description="TPR" evidence="1">
    <location>
        <begin position="479"/>
        <end position="512"/>
    </location>
</feature>
<dbReference type="PANTHER" id="PTHR44117:SF1">
    <property type="entry name" value="INTRAFLAGELLAR TRANSPORT PROTEIN 88 HOMOLOG"/>
    <property type="match status" value="1"/>
</dbReference>
<evidence type="ECO:0000256" key="3">
    <source>
        <dbReference type="SAM" id="SignalP"/>
    </source>
</evidence>
<feature type="compositionally biased region" description="Basic and acidic residues" evidence="2">
    <location>
        <begin position="927"/>
        <end position="936"/>
    </location>
</feature>
<organism evidence="4 5">
    <name type="scientific">Caenorhabditis briggsae</name>
    <dbReference type="NCBI Taxonomy" id="6238"/>
    <lineage>
        <taxon>Eukaryota</taxon>
        <taxon>Metazoa</taxon>
        <taxon>Ecdysozoa</taxon>
        <taxon>Nematoda</taxon>
        <taxon>Chromadorea</taxon>
        <taxon>Rhabditida</taxon>
        <taxon>Rhabditina</taxon>
        <taxon>Rhabditomorpha</taxon>
        <taxon>Rhabditoidea</taxon>
        <taxon>Rhabditidae</taxon>
        <taxon>Peloderinae</taxon>
        <taxon>Caenorhabditis</taxon>
    </lineage>
</organism>
<feature type="repeat" description="TPR" evidence="1">
    <location>
        <begin position="440"/>
        <end position="473"/>
    </location>
</feature>
<feature type="region of interest" description="Disordered" evidence="2">
    <location>
        <begin position="260"/>
        <end position="283"/>
    </location>
</feature>
<feature type="repeat" description="TPR" evidence="1">
    <location>
        <begin position="691"/>
        <end position="724"/>
    </location>
</feature>
<sequence length="1036" mass="116434">MLALIPLALLQSVNAIGYIPLETNSLMRNVVGYGSTCDAQAENKIAQCSDELTNMGVFSALGGKQATLSDMKTHSQIHFVQMCGAYQRFNNCLGGSYIKQACYPHEPLKSRYSVVDSVLEYVCGEGYQSMLNNWNCYLSVADSREIAMCEASFTQLARNTEQMYNDYSSGAGACFALQSYTDCIRPAIETTCGLGSFLTVIQAVERPIQIYLPFSYITMHQNSFRENDDDDFYGGFDSYNQAYDIESITQNPQFQQAVARSSHGRRPNTSQMGFRDPGSSYGKPPPTMINMSRMGGRTAMANNNEPARPMTAVRGAGYTSFANKVQAAERTISTENLGESEEEKCKQMENKVMDMLRESMIASEKKKYKEALDKGKEAGRRERAVVKHREQSGLVESMNLDLTFTVLFNLAQQYEANDMTNEALNTYEIIVRNKMFPNSGRLRVNIGNIHYKRREFTKALKYYRMALDQVPSIQKDTRIKILNNIGVTFVRMGSYDDAVNTFEHVVEEQPNFASALNLILTSFCIQDAEKMRESFLKLIDIPGFPDDEFMKEKEDDDVLLNQTLNSDALRHWEKQQKNEAEKAIITAVKIISPLIAPDYAIGYEWCLESLKQSTHAVLAIDLEMTKAGEMMKNGDIESAVEVLKIFNAQDSKTAAAAANNLCMLRFLQGGRRLVDAQQYADQALSIDRFSAHALVNQGNIHYMNGDLDKAMAHYREALTNDASCVQALFNIGLASKAQGNLELALEYFFKLHGILVNNVQVLVQLASIYESLEDSAQAIELYSQANSMVPNDPAILSKLADLYDQEGDKSQAFQCHYDSYRYFPSNLDTVEWLASYYLETQFSEKSISYFEKAALMQPNVSKWQMLIATCLRRTGNYQRAFDLYRQIHRKFPHDLECLKFLVRIAGDLGMTEYKEYKDKLEKAEKINQLRLQRESDSSQGKRHSANSTHSLPPSGLTGLGSGSGGSSGGARQYSAHIPLLDNTASFSVSQRDMRENDFSYDDPIGMTNRPKTGSRKTVTELSPDDFGEFDESLLPD</sequence>
<keyword evidence="1" id="KW-0802">TPR repeat</keyword>
<feature type="compositionally biased region" description="Polar residues" evidence="2">
    <location>
        <begin position="1009"/>
        <end position="1020"/>
    </location>
</feature>
<evidence type="ECO:0000313" key="4">
    <source>
        <dbReference type="EMBL" id="ULT80545.1"/>
    </source>
</evidence>
<evidence type="ECO:0000256" key="1">
    <source>
        <dbReference type="PROSITE-ProRule" id="PRU00339"/>
    </source>
</evidence>
<dbReference type="PROSITE" id="PS50005">
    <property type="entry name" value="TPR"/>
    <property type="match status" value="4"/>
</dbReference>
<dbReference type="Proteomes" id="UP000827892">
    <property type="component" value="Chromosome X"/>
</dbReference>
<dbReference type="Pfam" id="PF13181">
    <property type="entry name" value="TPR_8"/>
    <property type="match status" value="1"/>
</dbReference>
<name>A0AAE8ZR89_CAEBR</name>
<dbReference type="AlphaFoldDB" id="A0AAE8ZR89"/>
<dbReference type="InterPro" id="IPR019734">
    <property type="entry name" value="TPR_rpt"/>
</dbReference>
<gene>
    <name evidence="4" type="ORF">L3Y34_010847</name>
</gene>
<accession>A0AAE8ZR89</accession>
<dbReference type="Pfam" id="PF13424">
    <property type="entry name" value="TPR_12"/>
    <property type="match status" value="1"/>
</dbReference>
<reference evidence="4 5" key="1">
    <citation type="submission" date="2022-05" db="EMBL/GenBank/DDBJ databases">
        <title>Chromosome-level reference genomes for two strains of Caenorhabditis briggsae: an improved platform for comparative genomics.</title>
        <authorList>
            <person name="Stevens L."/>
            <person name="Andersen E.C."/>
        </authorList>
    </citation>
    <scope>NUCLEOTIDE SEQUENCE [LARGE SCALE GENOMIC DNA]</scope>
    <source>
        <strain evidence="4">QX1410_ONT</strain>
        <tissue evidence="4">Whole-organism</tissue>
    </source>
</reference>
<keyword evidence="3" id="KW-0732">Signal</keyword>